<reference evidence="1 2" key="1">
    <citation type="journal article" date="2019" name="G3 (Bethesda)">
        <title>Sequencing of a Wild Apple (Malus baccata) Genome Unravels the Differences Between Cultivated and Wild Apple Species Regarding Disease Resistance and Cold Tolerance.</title>
        <authorList>
            <person name="Chen X."/>
        </authorList>
    </citation>
    <scope>NUCLEOTIDE SEQUENCE [LARGE SCALE GENOMIC DNA]</scope>
    <source>
        <strain evidence="2">cv. Shandingzi</strain>
        <tissue evidence="1">Leaves</tissue>
    </source>
</reference>
<organism evidence="1 2">
    <name type="scientific">Malus baccata</name>
    <name type="common">Siberian crab apple</name>
    <name type="synonym">Pyrus baccata</name>
    <dbReference type="NCBI Taxonomy" id="106549"/>
    <lineage>
        <taxon>Eukaryota</taxon>
        <taxon>Viridiplantae</taxon>
        <taxon>Streptophyta</taxon>
        <taxon>Embryophyta</taxon>
        <taxon>Tracheophyta</taxon>
        <taxon>Spermatophyta</taxon>
        <taxon>Magnoliopsida</taxon>
        <taxon>eudicotyledons</taxon>
        <taxon>Gunneridae</taxon>
        <taxon>Pentapetalae</taxon>
        <taxon>rosids</taxon>
        <taxon>fabids</taxon>
        <taxon>Rosales</taxon>
        <taxon>Rosaceae</taxon>
        <taxon>Amygdaloideae</taxon>
        <taxon>Maleae</taxon>
        <taxon>Malus</taxon>
    </lineage>
</organism>
<accession>A0A540MBF0</accession>
<protein>
    <submittedName>
        <fullName evidence="1">Uncharacterized protein</fullName>
    </submittedName>
</protein>
<evidence type="ECO:0000313" key="1">
    <source>
        <dbReference type="EMBL" id="TQD96065.1"/>
    </source>
</evidence>
<dbReference type="EMBL" id="VIEB01000300">
    <property type="protein sequence ID" value="TQD96065.1"/>
    <property type="molecule type" value="Genomic_DNA"/>
</dbReference>
<dbReference type="AlphaFoldDB" id="A0A540MBF0"/>
<gene>
    <name evidence="1" type="ORF">C1H46_018301</name>
</gene>
<proteinExistence type="predicted"/>
<sequence>MMKVFESSESQDEGDGDGALSTKVLPYVAGGTFWKQESKNKSGAVLILKDWKCPNGIGVWMIRRSLLTLRNEARQIWVVHEVSKRSRCIDNFLSDD</sequence>
<comment type="caution">
    <text evidence="1">The sequence shown here is derived from an EMBL/GenBank/DDBJ whole genome shotgun (WGS) entry which is preliminary data.</text>
</comment>
<keyword evidence="2" id="KW-1185">Reference proteome</keyword>
<evidence type="ECO:0000313" key="2">
    <source>
        <dbReference type="Proteomes" id="UP000315295"/>
    </source>
</evidence>
<name>A0A540MBF0_MALBA</name>
<dbReference type="Proteomes" id="UP000315295">
    <property type="component" value="Unassembled WGS sequence"/>
</dbReference>